<comment type="caution">
    <text evidence="3">The sequence shown here is derived from an EMBL/GenBank/DDBJ whole genome shotgun (WGS) entry which is preliminary data.</text>
</comment>
<accession>A0A392LXX5</accession>
<evidence type="ECO:0000313" key="4">
    <source>
        <dbReference type="Proteomes" id="UP000265520"/>
    </source>
</evidence>
<proteinExistence type="predicted"/>
<reference evidence="3 4" key="1">
    <citation type="journal article" date="2018" name="Front. Plant Sci.">
        <title>Red Clover (Trifolium pratense) and Zigzag Clover (T. medium) - A Picture of Genomic Similarities and Differences.</title>
        <authorList>
            <person name="Dluhosova J."/>
            <person name="Istvanek J."/>
            <person name="Nedelnik J."/>
            <person name="Repkova J."/>
        </authorList>
    </citation>
    <scope>NUCLEOTIDE SEQUENCE [LARGE SCALE GENOMIC DNA]</scope>
    <source>
        <strain evidence="4">cv. 10/8</strain>
        <tissue evidence="3">Leaf</tissue>
    </source>
</reference>
<feature type="region of interest" description="Disordered" evidence="1">
    <location>
        <begin position="237"/>
        <end position="282"/>
    </location>
</feature>
<dbReference type="AlphaFoldDB" id="A0A392LXX5"/>
<feature type="compositionally biased region" description="Polar residues" evidence="1">
    <location>
        <begin position="237"/>
        <end position="256"/>
    </location>
</feature>
<feature type="compositionally biased region" description="Low complexity" evidence="1">
    <location>
        <begin position="257"/>
        <end position="270"/>
    </location>
</feature>
<dbReference type="Pfam" id="PF03732">
    <property type="entry name" value="Retrotrans_gag"/>
    <property type="match status" value="1"/>
</dbReference>
<gene>
    <name evidence="3" type="ORF">A2U01_0000542</name>
</gene>
<evidence type="ECO:0000313" key="3">
    <source>
        <dbReference type="EMBL" id="MCH79786.1"/>
    </source>
</evidence>
<feature type="domain" description="Retrotransposon gag" evidence="2">
    <location>
        <begin position="118"/>
        <end position="206"/>
    </location>
</feature>
<name>A0A392LXX5_9FABA</name>
<dbReference type="InterPro" id="IPR005162">
    <property type="entry name" value="Retrotrans_gag_dom"/>
</dbReference>
<evidence type="ECO:0000256" key="1">
    <source>
        <dbReference type="SAM" id="MobiDB-lite"/>
    </source>
</evidence>
<evidence type="ECO:0000259" key="2">
    <source>
        <dbReference type="Pfam" id="PF03732"/>
    </source>
</evidence>
<protein>
    <recommendedName>
        <fullName evidence="2">Retrotransposon gag domain-containing protein</fullName>
    </recommendedName>
</protein>
<organism evidence="3 4">
    <name type="scientific">Trifolium medium</name>
    <dbReference type="NCBI Taxonomy" id="97028"/>
    <lineage>
        <taxon>Eukaryota</taxon>
        <taxon>Viridiplantae</taxon>
        <taxon>Streptophyta</taxon>
        <taxon>Embryophyta</taxon>
        <taxon>Tracheophyta</taxon>
        <taxon>Spermatophyta</taxon>
        <taxon>Magnoliopsida</taxon>
        <taxon>eudicotyledons</taxon>
        <taxon>Gunneridae</taxon>
        <taxon>Pentapetalae</taxon>
        <taxon>rosids</taxon>
        <taxon>fabids</taxon>
        <taxon>Fabales</taxon>
        <taxon>Fabaceae</taxon>
        <taxon>Papilionoideae</taxon>
        <taxon>50 kb inversion clade</taxon>
        <taxon>NPAAA clade</taxon>
        <taxon>Hologalegina</taxon>
        <taxon>IRL clade</taxon>
        <taxon>Trifolieae</taxon>
        <taxon>Trifolium</taxon>
    </lineage>
</organism>
<dbReference type="Proteomes" id="UP000265520">
    <property type="component" value="Unassembled WGS sequence"/>
</dbReference>
<sequence length="282" mass="31975">MADGDRFNTIESQLAQLSNTVSIQLNHQLRQLTDTVTSHSTSISDTALTLQRMEALLTNLSNPAVTHGQANHREQPFHTRNVRLEFPRFNGSDALAWIFKADQFFDYYRTPDPERLTIAAVHLDHAVVPWFQMIQRETPFRSWQEFTRAIELEYGPSAFDRPRTALFKLAQSGTINDYYTQFTALANRVTRLDPDAMLDCFISGLQKDLQREVISQNPTTLGQAVAIARLFEDKFQPTKQHTQSQPLKSSTPTVHYSTRSTSSQGSTSNPPNRPNNPPLLPT</sequence>
<feature type="non-terminal residue" evidence="3">
    <location>
        <position position="282"/>
    </location>
</feature>
<keyword evidence="4" id="KW-1185">Reference proteome</keyword>
<dbReference type="EMBL" id="LXQA010000364">
    <property type="protein sequence ID" value="MCH79786.1"/>
    <property type="molecule type" value="Genomic_DNA"/>
</dbReference>
<feature type="compositionally biased region" description="Pro residues" evidence="1">
    <location>
        <begin position="271"/>
        <end position="282"/>
    </location>
</feature>